<dbReference type="Proteomes" id="UP000054018">
    <property type="component" value="Unassembled WGS sequence"/>
</dbReference>
<accession>A0A0C9ZDW0</accession>
<reference evidence="2" key="2">
    <citation type="submission" date="2015-01" db="EMBL/GenBank/DDBJ databases">
        <title>Evolutionary Origins and Diversification of the Mycorrhizal Mutualists.</title>
        <authorList>
            <consortium name="DOE Joint Genome Institute"/>
            <consortium name="Mycorrhizal Genomics Consortium"/>
            <person name="Kohler A."/>
            <person name="Kuo A."/>
            <person name="Nagy L.G."/>
            <person name="Floudas D."/>
            <person name="Copeland A."/>
            <person name="Barry K.W."/>
            <person name="Cichocki N."/>
            <person name="Veneault-Fourrey C."/>
            <person name="LaButti K."/>
            <person name="Lindquist E.A."/>
            <person name="Lipzen A."/>
            <person name="Lundell T."/>
            <person name="Morin E."/>
            <person name="Murat C."/>
            <person name="Riley R."/>
            <person name="Ohm R."/>
            <person name="Sun H."/>
            <person name="Tunlid A."/>
            <person name="Henrissat B."/>
            <person name="Grigoriev I.V."/>
            <person name="Hibbett D.S."/>
            <person name="Martin F."/>
        </authorList>
    </citation>
    <scope>NUCLEOTIDE SEQUENCE [LARGE SCALE GENOMIC DNA]</scope>
    <source>
        <strain evidence="2">441</strain>
    </source>
</reference>
<dbReference type="AlphaFoldDB" id="A0A0C9ZDW0"/>
<dbReference type="EMBL" id="KN833696">
    <property type="protein sequence ID" value="KIK27471.1"/>
    <property type="molecule type" value="Genomic_DNA"/>
</dbReference>
<dbReference type="HOGENOM" id="CLU_3015048_0_0_1"/>
<organism evidence="1 2">
    <name type="scientific">Pisolithus microcarpus 441</name>
    <dbReference type="NCBI Taxonomy" id="765257"/>
    <lineage>
        <taxon>Eukaryota</taxon>
        <taxon>Fungi</taxon>
        <taxon>Dikarya</taxon>
        <taxon>Basidiomycota</taxon>
        <taxon>Agaricomycotina</taxon>
        <taxon>Agaricomycetes</taxon>
        <taxon>Agaricomycetidae</taxon>
        <taxon>Boletales</taxon>
        <taxon>Sclerodermatineae</taxon>
        <taxon>Pisolithaceae</taxon>
        <taxon>Pisolithus</taxon>
    </lineage>
</organism>
<gene>
    <name evidence="1" type="ORF">PISMIDRAFT_674827</name>
</gene>
<evidence type="ECO:0000313" key="1">
    <source>
        <dbReference type="EMBL" id="KIK27471.1"/>
    </source>
</evidence>
<proteinExistence type="predicted"/>
<sequence>MSSPGPFADVAVSDDLDLLLSDPEDVAEPFGSCRKNGGMLPRLHRCVTRMMLRLVL</sequence>
<keyword evidence="2" id="KW-1185">Reference proteome</keyword>
<reference evidence="1 2" key="1">
    <citation type="submission" date="2014-04" db="EMBL/GenBank/DDBJ databases">
        <authorList>
            <consortium name="DOE Joint Genome Institute"/>
            <person name="Kuo A."/>
            <person name="Kohler A."/>
            <person name="Costa M.D."/>
            <person name="Nagy L.G."/>
            <person name="Floudas D."/>
            <person name="Copeland A."/>
            <person name="Barry K.W."/>
            <person name="Cichocki N."/>
            <person name="Veneault-Fourrey C."/>
            <person name="LaButti K."/>
            <person name="Lindquist E.A."/>
            <person name="Lipzen A."/>
            <person name="Lundell T."/>
            <person name="Morin E."/>
            <person name="Murat C."/>
            <person name="Sun H."/>
            <person name="Tunlid A."/>
            <person name="Henrissat B."/>
            <person name="Grigoriev I.V."/>
            <person name="Hibbett D.S."/>
            <person name="Martin F."/>
            <person name="Nordberg H.P."/>
            <person name="Cantor M.N."/>
            <person name="Hua S.X."/>
        </authorList>
    </citation>
    <scope>NUCLEOTIDE SEQUENCE [LARGE SCALE GENOMIC DNA]</scope>
    <source>
        <strain evidence="1 2">441</strain>
    </source>
</reference>
<evidence type="ECO:0000313" key="2">
    <source>
        <dbReference type="Proteomes" id="UP000054018"/>
    </source>
</evidence>
<protein>
    <submittedName>
        <fullName evidence="1">Uncharacterized protein</fullName>
    </submittedName>
</protein>
<name>A0A0C9ZDW0_9AGAM</name>